<dbReference type="InterPro" id="IPR006761">
    <property type="entry name" value="Tsg"/>
</dbReference>
<reference evidence="3" key="1">
    <citation type="journal article" date="2023" name="G3 (Bethesda)">
        <title>Whole genome assemblies of Zophobas morio and Tenebrio molitor.</title>
        <authorList>
            <person name="Kaur S."/>
            <person name="Stinson S.A."/>
            <person name="diCenzo G.C."/>
        </authorList>
    </citation>
    <scope>NUCLEOTIDE SEQUENCE</scope>
    <source>
        <strain evidence="3">QUZm001</strain>
    </source>
</reference>
<feature type="domain" description="Tsg C-terminal" evidence="2">
    <location>
        <begin position="137"/>
        <end position="200"/>
    </location>
</feature>
<protein>
    <recommendedName>
        <fullName evidence="2">Tsg C-terminal domain-containing protein</fullName>
    </recommendedName>
</protein>
<proteinExistence type="predicted"/>
<evidence type="ECO:0000313" key="4">
    <source>
        <dbReference type="Proteomes" id="UP001168821"/>
    </source>
</evidence>
<feature type="region of interest" description="Disordered" evidence="1">
    <location>
        <begin position="205"/>
        <end position="227"/>
    </location>
</feature>
<keyword evidence="4" id="KW-1185">Reference proteome</keyword>
<dbReference type="AlphaFoldDB" id="A0AA38IN10"/>
<gene>
    <name evidence="3" type="ORF">Zmor_004930</name>
</gene>
<dbReference type="PANTHER" id="PTHR12312:SF16">
    <property type="entry name" value="TWISTED GASTRULATION PROTEIN HOMOLOG 1-A-RELATED"/>
    <property type="match status" value="1"/>
</dbReference>
<sequence length="227" mass="26034">MLREKEWPNITVEKIWKQVGGSKRGKRPGRNGLVNDVWTFRTDDLIERLCEIMNEMWKSKGLLESGDKDKYVQWRIKMWKLALLCAILGTLFLTPKVNTCNEAVCGSIECFNCLSYLYDECCSCVESGDQPGLLPLESHNIITVNCTVVFMKGCRTWHKCRSNCESMGSNSYRWFHDGCCECIGQHCINYGINESKCRECSMNQDEEEDDDDDEGDYGQDSDNALNL</sequence>
<evidence type="ECO:0000259" key="2">
    <source>
        <dbReference type="Pfam" id="PF04668"/>
    </source>
</evidence>
<name>A0AA38IN10_9CUCU</name>
<dbReference type="InterPro" id="IPR057726">
    <property type="entry name" value="Tsg_C"/>
</dbReference>
<dbReference type="EMBL" id="JALNTZ010000002">
    <property type="protein sequence ID" value="KAJ3660482.1"/>
    <property type="molecule type" value="Genomic_DNA"/>
</dbReference>
<accession>A0AA38IN10</accession>
<dbReference type="GO" id="GO:0005615">
    <property type="term" value="C:extracellular space"/>
    <property type="evidence" value="ECO:0007669"/>
    <property type="project" value="TreeGrafter"/>
</dbReference>
<dbReference type="Pfam" id="PF04668">
    <property type="entry name" value="Tsg"/>
    <property type="match status" value="1"/>
</dbReference>
<organism evidence="3 4">
    <name type="scientific">Zophobas morio</name>
    <dbReference type="NCBI Taxonomy" id="2755281"/>
    <lineage>
        <taxon>Eukaryota</taxon>
        <taxon>Metazoa</taxon>
        <taxon>Ecdysozoa</taxon>
        <taxon>Arthropoda</taxon>
        <taxon>Hexapoda</taxon>
        <taxon>Insecta</taxon>
        <taxon>Pterygota</taxon>
        <taxon>Neoptera</taxon>
        <taxon>Endopterygota</taxon>
        <taxon>Coleoptera</taxon>
        <taxon>Polyphaga</taxon>
        <taxon>Cucujiformia</taxon>
        <taxon>Tenebrionidae</taxon>
        <taxon>Zophobas</taxon>
    </lineage>
</organism>
<dbReference type="GO" id="GO:0030510">
    <property type="term" value="P:regulation of BMP signaling pathway"/>
    <property type="evidence" value="ECO:0007669"/>
    <property type="project" value="TreeGrafter"/>
</dbReference>
<feature type="compositionally biased region" description="Acidic residues" evidence="1">
    <location>
        <begin position="205"/>
        <end position="219"/>
    </location>
</feature>
<dbReference type="Proteomes" id="UP001168821">
    <property type="component" value="Unassembled WGS sequence"/>
</dbReference>
<evidence type="ECO:0000313" key="3">
    <source>
        <dbReference type="EMBL" id="KAJ3660482.1"/>
    </source>
</evidence>
<evidence type="ECO:0000256" key="1">
    <source>
        <dbReference type="SAM" id="MobiDB-lite"/>
    </source>
</evidence>
<dbReference type="PANTHER" id="PTHR12312">
    <property type="entry name" value="TWISTED GASTRULATION PROTEIN HOMOLOG 1-A-RELATED"/>
    <property type="match status" value="1"/>
</dbReference>
<comment type="caution">
    <text evidence="3">The sequence shown here is derived from an EMBL/GenBank/DDBJ whole genome shotgun (WGS) entry which is preliminary data.</text>
</comment>